<sequence length="334" mass="36805">MGTLELKQTLNGHRGRVWNVCWHPNGTCLASCGEDKTIIIWGQQDPKWVVKTILTEGHTRTIREIAWSPSGNYIASASFDSTTAVWDNKSGQFECNATLEGHENEVKSVSWSCSGQLLATCSRDKSVWIWEVNDDEYECAAVINAHTQDVKKEKIVAKCLENRIAVYSPHTSFDSIRGGVNDWLASAFENVLKSSAPIQPNANDSNIGYGRMCILKNEISIEEAVQLVKKCTGLKYVRLARSHLTDGLIKTVAICAGSGGSILKGTSADLYLTGEMLHHDVLDVTHQGINVILTNHSDSERGFLRIFACTLNDLLNKSVLIEVSKNDADPLRTV</sequence>
<feature type="repeat" description="WD" evidence="5">
    <location>
        <begin position="55"/>
        <end position="96"/>
    </location>
</feature>
<evidence type="ECO:0000256" key="2">
    <source>
        <dbReference type="ARBA" id="ARBA00022574"/>
    </source>
</evidence>
<dbReference type="PANTHER" id="PTHR19920:SF0">
    <property type="entry name" value="CYTOSOLIC IRON-SULFUR PROTEIN ASSEMBLY PROTEIN CIAO1-RELATED"/>
    <property type="match status" value="1"/>
</dbReference>
<dbReference type="GO" id="GO:0046872">
    <property type="term" value="F:metal ion binding"/>
    <property type="evidence" value="ECO:0007669"/>
    <property type="project" value="UniProtKB-KW"/>
</dbReference>
<comment type="similarity">
    <text evidence="1">Belongs to the GTP cyclohydrolase I type 2/NIF3 family.</text>
</comment>
<evidence type="ECO:0000256" key="1">
    <source>
        <dbReference type="ARBA" id="ARBA00006964"/>
    </source>
</evidence>
<reference evidence="6" key="1">
    <citation type="submission" date="2019-11" db="EMBL/GenBank/DDBJ databases">
        <title>The nuclear and mitochondrial genomes of Frieseomelitta varia - a highly eusocial stingless bee (Meliponini) with a permanently sterile worker caste.</title>
        <authorList>
            <person name="Freitas F.C.P."/>
            <person name="Lourenco A.P."/>
            <person name="Nunes F.M.F."/>
            <person name="Paschoal A.R."/>
            <person name="Abreu F.C.P."/>
            <person name="Barbin F.O."/>
            <person name="Bataglia L."/>
            <person name="Cardoso-Junior C.A.M."/>
            <person name="Cervoni M.S."/>
            <person name="Silva S.R."/>
            <person name="Dalarmi F."/>
            <person name="Del Lama M.A."/>
            <person name="Depintor T.S."/>
            <person name="Ferreira K.M."/>
            <person name="Goria P.S."/>
            <person name="Jaskot M.C."/>
            <person name="Lago D.C."/>
            <person name="Luna-Lucena D."/>
            <person name="Moda L.M."/>
            <person name="Nascimento L."/>
            <person name="Pedrino M."/>
            <person name="Rabico F.O."/>
            <person name="Sanches F.C."/>
            <person name="Santos D.E."/>
            <person name="Santos C.G."/>
            <person name="Vieira J."/>
            <person name="Lopes T.F."/>
            <person name="Barchuk A.R."/>
            <person name="Hartfelder K."/>
            <person name="Simoes Z.L.P."/>
            <person name="Bitondi M.M.G."/>
            <person name="Pinheiro D.G."/>
        </authorList>
    </citation>
    <scope>NUCLEOTIDE SEQUENCE</scope>
    <source>
        <strain evidence="6">USP_RPSP 00005682</strain>
        <tissue evidence="6">Whole individual</tissue>
    </source>
</reference>
<feature type="repeat" description="WD" evidence="5">
    <location>
        <begin position="99"/>
        <end position="140"/>
    </location>
</feature>
<dbReference type="InterPro" id="IPR001680">
    <property type="entry name" value="WD40_rpt"/>
</dbReference>
<keyword evidence="2 5" id="KW-0853">WD repeat</keyword>
<feature type="binding site" evidence="4">
    <location>
        <position position="300"/>
    </location>
    <ligand>
        <name>a divalent metal cation</name>
        <dbReference type="ChEBI" id="CHEBI:60240"/>
        <label>1</label>
    </ligand>
</feature>
<keyword evidence="4" id="KW-0479">Metal-binding</keyword>
<dbReference type="InterPro" id="IPR036322">
    <property type="entry name" value="WD40_repeat_dom_sf"/>
</dbReference>
<dbReference type="SMART" id="SM00320">
    <property type="entry name" value="WD40"/>
    <property type="match status" value="3"/>
</dbReference>
<dbReference type="Proteomes" id="UP000655588">
    <property type="component" value="Unassembled WGS sequence"/>
</dbReference>
<name>A0A833S7F4_9HYME</name>
<dbReference type="AlphaFoldDB" id="A0A833S7F4"/>
<evidence type="ECO:0000313" key="7">
    <source>
        <dbReference type="Proteomes" id="UP000655588"/>
    </source>
</evidence>
<dbReference type="InterPro" id="IPR036069">
    <property type="entry name" value="DUF34/NIF3_sf"/>
</dbReference>
<dbReference type="EMBL" id="WNWW01000163">
    <property type="protein sequence ID" value="KAF3429466.1"/>
    <property type="molecule type" value="Genomic_DNA"/>
</dbReference>
<accession>A0A833S7F4</accession>
<dbReference type="PANTHER" id="PTHR19920">
    <property type="entry name" value="WD40 PROTEIN CIAO1"/>
    <property type="match status" value="1"/>
</dbReference>
<dbReference type="InterPro" id="IPR015943">
    <property type="entry name" value="WD40/YVTN_repeat-like_dom_sf"/>
</dbReference>
<protein>
    <recommendedName>
        <fullName evidence="8">Cytosolic iron-sulfur protein assembly protein Ciao1</fullName>
    </recommendedName>
</protein>
<feature type="binding site" evidence="4">
    <location>
        <position position="174"/>
    </location>
    <ligand>
        <name>a divalent metal cation</name>
        <dbReference type="ChEBI" id="CHEBI:60240"/>
        <label>1</label>
    </ligand>
</feature>
<dbReference type="Pfam" id="PF00400">
    <property type="entry name" value="WD40"/>
    <property type="match status" value="3"/>
</dbReference>
<keyword evidence="3" id="KW-0677">Repeat</keyword>
<gene>
    <name evidence="6" type="ORF">E2986_11430</name>
</gene>
<dbReference type="Pfam" id="PF01784">
    <property type="entry name" value="DUF34_NIF3"/>
    <property type="match status" value="1"/>
</dbReference>
<evidence type="ECO:0000256" key="3">
    <source>
        <dbReference type="ARBA" id="ARBA00022737"/>
    </source>
</evidence>
<evidence type="ECO:0008006" key="8">
    <source>
        <dbReference type="Google" id="ProtNLM"/>
    </source>
</evidence>
<evidence type="ECO:0000256" key="5">
    <source>
        <dbReference type="PROSITE-ProRule" id="PRU00221"/>
    </source>
</evidence>
<keyword evidence="7" id="KW-1185">Reference proteome</keyword>
<dbReference type="PROSITE" id="PS50294">
    <property type="entry name" value="WD_REPEATS_REGION"/>
    <property type="match status" value="3"/>
</dbReference>
<dbReference type="PROSITE" id="PS00678">
    <property type="entry name" value="WD_REPEATS_1"/>
    <property type="match status" value="2"/>
</dbReference>
<feature type="repeat" description="WD" evidence="5">
    <location>
        <begin position="10"/>
        <end position="41"/>
    </location>
</feature>
<dbReference type="PROSITE" id="PS50082">
    <property type="entry name" value="WD_REPEATS_2"/>
    <property type="match status" value="3"/>
</dbReference>
<dbReference type="GO" id="GO:0097361">
    <property type="term" value="C:cytosolic [4Fe-4S] assembly targeting complex"/>
    <property type="evidence" value="ECO:0007669"/>
    <property type="project" value="TreeGrafter"/>
</dbReference>
<evidence type="ECO:0000313" key="6">
    <source>
        <dbReference type="EMBL" id="KAF3429466.1"/>
    </source>
</evidence>
<feature type="binding site" evidence="4">
    <location>
        <position position="296"/>
    </location>
    <ligand>
        <name>a divalent metal cation</name>
        <dbReference type="ChEBI" id="CHEBI:60240"/>
        <label>1</label>
    </ligand>
</feature>
<dbReference type="SUPFAM" id="SSF102705">
    <property type="entry name" value="NIF3 (NGG1p interacting factor 3)-like"/>
    <property type="match status" value="1"/>
</dbReference>
<organism evidence="6 7">
    <name type="scientific">Frieseomelitta varia</name>
    <dbReference type="NCBI Taxonomy" id="561572"/>
    <lineage>
        <taxon>Eukaryota</taxon>
        <taxon>Metazoa</taxon>
        <taxon>Ecdysozoa</taxon>
        <taxon>Arthropoda</taxon>
        <taxon>Hexapoda</taxon>
        <taxon>Insecta</taxon>
        <taxon>Pterygota</taxon>
        <taxon>Neoptera</taxon>
        <taxon>Endopterygota</taxon>
        <taxon>Hymenoptera</taxon>
        <taxon>Apocrita</taxon>
        <taxon>Aculeata</taxon>
        <taxon>Apoidea</taxon>
        <taxon>Anthophila</taxon>
        <taxon>Apidae</taxon>
        <taxon>Frieseomelitta</taxon>
    </lineage>
</organism>
<evidence type="ECO:0000256" key="4">
    <source>
        <dbReference type="PIRSR" id="PIRSR602678-1"/>
    </source>
</evidence>
<dbReference type="SUPFAM" id="SSF50978">
    <property type="entry name" value="WD40 repeat-like"/>
    <property type="match status" value="1"/>
</dbReference>
<dbReference type="Gene3D" id="3.40.1390.30">
    <property type="entry name" value="NIF3 (NGG1p interacting factor 3)-like"/>
    <property type="match status" value="1"/>
</dbReference>
<dbReference type="InterPro" id="IPR002678">
    <property type="entry name" value="DUF34/NIF3"/>
</dbReference>
<dbReference type="InterPro" id="IPR019775">
    <property type="entry name" value="WD40_repeat_CS"/>
</dbReference>
<dbReference type="Gene3D" id="2.130.10.10">
    <property type="entry name" value="YVTN repeat-like/Quinoprotein amine dehydrogenase"/>
    <property type="match status" value="1"/>
</dbReference>
<proteinExistence type="inferred from homology"/>
<dbReference type="GO" id="GO:0016226">
    <property type="term" value="P:iron-sulfur cluster assembly"/>
    <property type="evidence" value="ECO:0007669"/>
    <property type="project" value="TreeGrafter"/>
</dbReference>
<comment type="caution">
    <text evidence="6">The sequence shown here is derived from an EMBL/GenBank/DDBJ whole genome shotgun (WGS) entry which is preliminary data.</text>
</comment>